<dbReference type="Gene3D" id="1.10.150.630">
    <property type="match status" value="1"/>
</dbReference>
<dbReference type="RefSeq" id="WP_286039273.1">
    <property type="nucleotide sequence ID" value="NZ_JASVWJ010000010.1"/>
</dbReference>
<gene>
    <name evidence="3" type="primary">sctW</name>
    <name evidence="3" type="ORF">QSH02_13230</name>
</gene>
<dbReference type="InterPro" id="IPR013401">
    <property type="entry name" value="T3SS_LcrE"/>
</dbReference>
<feature type="region of interest" description="Disordered" evidence="1">
    <location>
        <begin position="1"/>
        <end position="36"/>
    </location>
</feature>
<dbReference type="PRINTS" id="PR01344">
    <property type="entry name" value="INVEPROTEIN"/>
</dbReference>
<dbReference type="AlphaFoldDB" id="A0AAW7CV67"/>
<evidence type="ECO:0000313" key="3">
    <source>
        <dbReference type="EMBL" id="MDL5355796.1"/>
    </source>
</evidence>
<dbReference type="GO" id="GO:0050709">
    <property type="term" value="P:negative regulation of protein secretion"/>
    <property type="evidence" value="ECO:0007669"/>
    <property type="project" value="InterPro"/>
</dbReference>
<dbReference type="Pfam" id="PF07201">
    <property type="entry name" value="HrpJ"/>
    <property type="match status" value="1"/>
</dbReference>
<comment type="caution">
    <text evidence="3">The sequence shown here is derived from an EMBL/GenBank/DDBJ whole genome shotgun (WGS) entry which is preliminary data.</text>
</comment>
<dbReference type="GO" id="GO:0019867">
    <property type="term" value="C:outer membrane"/>
    <property type="evidence" value="ECO:0007669"/>
    <property type="project" value="InterPro"/>
</dbReference>
<feature type="domain" description="Hypersensitivity response secretion-like HrpJ" evidence="2">
    <location>
        <begin position="49"/>
        <end position="206"/>
    </location>
</feature>
<dbReference type="GeneID" id="83613475"/>
<dbReference type="InterPro" id="IPR003520">
    <property type="entry name" value="Invas_InvE"/>
</dbReference>
<dbReference type="EMBL" id="JASVWL010000010">
    <property type="protein sequence ID" value="MDL5355796.1"/>
    <property type="molecule type" value="Genomic_DNA"/>
</dbReference>
<evidence type="ECO:0000313" key="4">
    <source>
        <dbReference type="Proteomes" id="UP001224739"/>
    </source>
</evidence>
<name>A0AAW7CV67_9GAMM</name>
<feature type="compositionally biased region" description="Basic and acidic residues" evidence="1">
    <location>
        <begin position="13"/>
        <end position="36"/>
    </location>
</feature>
<dbReference type="GO" id="GO:0009986">
    <property type="term" value="C:cell surface"/>
    <property type="evidence" value="ECO:0007669"/>
    <property type="project" value="InterPro"/>
</dbReference>
<dbReference type="NCBIfam" id="TIGR02568">
    <property type="entry name" value="LcrE"/>
    <property type="match status" value="1"/>
</dbReference>
<accession>A0AAW7CV67</accession>
<dbReference type="InterPro" id="IPR010812">
    <property type="entry name" value="HrpJ-like"/>
</dbReference>
<organism evidence="3 4">
    <name type="scientific">Proteus faecis</name>
    <dbReference type="NCBI Taxonomy" id="2050967"/>
    <lineage>
        <taxon>Bacteria</taxon>
        <taxon>Pseudomonadati</taxon>
        <taxon>Pseudomonadota</taxon>
        <taxon>Gammaproteobacteria</taxon>
        <taxon>Enterobacterales</taxon>
        <taxon>Morganellaceae</taxon>
        <taxon>Proteus</taxon>
    </lineage>
</organism>
<dbReference type="Proteomes" id="UP001224739">
    <property type="component" value="Unassembled WGS sequence"/>
</dbReference>
<evidence type="ECO:0000256" key="1">
    <source>
        <dbReference type="SAM" id="MobiDB-lite"/>
    </source>
</evidence>
<evidence type="ECO:0000259" key="2">
    <source>
        <dbReference type="Pfam" id="PF07201"/>
    </source>
</evidence>
<dbReference type="GO" id="GO:0030254">
    <property type="term" value="P:protein secretion by the type III secretion system"/>
    <property type="evidence" value="ECO:0007669"/>
    <property type="project" value="InterPro"/>
</dbReference>
<sequence>MIAPINSSIPIRVESKENNVSRKSQQETEYKQPKISEKQNYQNQLADIADDMSMVATQFSQRYGKWLDKKANRGKSTLYITEEGADKKLDKVLLMFKKSGLSLQELLAYLRQMFPDESDLVMVLRELLRKKKLGAQLDAGIENEIARLLESENAKNIKAGINIALKAKTFAKLLSLNSTVLRDLYRSYINLDIDPIYFFQMWMEEYDVKQCTIILTFLSQSLLCDMQSLMPSCAQSSEFGQLLERVNKLRALYGFIELNMNFFKKIELQNTISEKQLYQLIFYGMTYPEDMSKYLISLLSGEWGSLLITVKMKLLQGVKTMFNKYPESLFLSDEFRFECQVIIQKIIDEYINIERFYLRKSI</sequence>
<proteinExistence type="predicted"/>
<protein>
    <submittedName>
        <fullName evidence="3">Type III secretion system gatekeeper subunit SctW</fullName>
    </submittedName>
</protein>
<reference evidence="3" key="1">
    <citation type="submission" date="2023-06" db="EMBL/GenBank/DDBJ databases">
        <title>Acute promotion of culturable opportunistic pathogens and persistent increase of antibiotic resistance following antibiotic exposure in mouse gut microbiota.</title>
        <authorList>
            <person name="Li L."/>
            <person name="Wang B."/>
            <person name="Sun Y."/>
            <person name="Wang M."/>
            <person name="Xu H."/>
        </authorList>
    </citation>
    <scope>NUCLEOTIDE SEQUENCE</scope>
    <source>
        <strain evidence="3">EPA10_1</strain>
    </source>
</reference>
<dbReference type="SUPFAM" id="SSF140591">
    <property type="entry name" value="Type III secretion system domain"/>
    <property type="match status" value="1"/>
</dbReference>